<dbReference type="CDD" id="cd02258">
    <property type="entry name" value="Peptidase_C25_N"/>
    <property type="match status" value="1"/>
</dbReference>
<protein>
    <submittedName>
        <fullName evidence="4">Peptidase family C25</fullName>
    </submittedName>
</protein>
<dbReference type="InterPro" id="IPR029031">
    <property type="entry name" value="Gingipain_N_sf"/>
</dbReference>
<dbReference type="OrthoDB" id="9809780at2"/>
<evidence type="ECO:0000256" key="2">
    <source>
        <dbReference type="SAM" id="SignalP"/>
    </source>
</evidence>
<accession>M7NBI7</accession>
<dbReference type="InterPro" id="IPR029030">
    <property type="entry name" value="Caspase-like_dom_sf"/>
</dbReference>
<evidence type="ECO:0000256" key="1">
    <source>
        <dbReference type="ARBA" id="ARBA00022729"/>
    </source>
</evidence>
<name>M7NBI7_9BACT</name>
<dbReference type="RefSeq" id="WP_009193724.1">
    <property type="nucleotide sequence ID" value="NZ_AODQ01000004.1"/>
</dbReference>
<dbReference type="Gene3D" id="3.40.50.1460">
    <property type="match status" value="1"/>
</dbReference>
<dbReference type="GO" id="GO:0008234">
    <property type="term" value="F:cysteine-type peptidase activity"/>
    <property type="evidence" value="ECO:0007669"/>
    <property type="project" value="InterPro"/>
</dbReference>
<dbReference type="EMBL" id="AODQ01000004">
    <property type="protein sequence ID" value="EMR04556.1"/>
    <property type="molecule type" value="Genomic_DNA"/>
</dbReference>
<feature type="signal peptide" evidence="2">
    <location>
        <begin position="1"/>
        <end position="21"/>
    </location>
</feature>
<proteinExistence type="predicted"/>
<organism evidence="4 5">
    <name type="scientific">Cesiribacter andamanensis AMV16</name>
    <dbReference type="NCBI Taxonomy" id="1279009"/>
    <lineage>
        <taxon>Bacteria</taxon>
        <taxon>Pseudomonadati</taxon>
        <taxon>Bacteroidota</taxon>
        <taxon>Cytophagia</taxon>
        <taxon>Cytophagales</taxon>
        <taxon>Cesiribacteraceae</taxon>
        <taxon>Cesiribacter</taxon>
    </lineage>
</organism>
<dbReference type="SUPFAM" id="SSF52129">
    <property type="entry name" value="Caspase-like"/>
    <property type="match status" value="1"/>
</dbReference>
<evidence type="ECO:0000313" key="5">
    <source>
        <dbReference type="Proteomes" id="UP000011910"/>
    </source>
</evidence>
<dbReference type="eggNOG" id="COG1572">
    <property type="taxonomic scope" value="Bacteria"/>
</dbReference>
<dbReference type="GO" id="GO:0006508">
    <property type="term" value="P:proteolysis"/>
    <property type="evidence" value="ECO:0007669"/>
    <property type="project" value="InterPro"/>
</dbReference>
<dbReference type="Gene3D" id="3.40.50.10390">
    <property type="entry name" value="Gingipain r, domain 1"/>
    <property type="match status" value="1"/>
</dbReference>
<dbReference type="Proteomes" id="UP000011910">
    <property type="component" value="Unassembled WGS sequence"/>
</dbReference>
<reference evidence="4 5" key="1">
    <citation type="journal article" date="2013" name="Genome Announc.">
        <title>Draft Genome Sequence of Cesiribacter andamanensis Strain AMV16T, Isolated from a Soil Sample from a Mud Volcano in the Andaman Islands, India.</title>
        <authorList>
            <person name="Shivaji S."/>
            <person name="Ara S."/>
            <person name="Begum Z."/>
            <person name="Srinivas T.N."/>
            <person name="Singh A."/>
            <person name="Kumar Pinnaka A."/>
        </authorList>
    </citation>
    <scope>NUCLEOTIDE SEQUENCE [LARGE SCALE GENOMIC DNA]</scope>
    <source>
        <strain evidence="4 5">AMV16</strain>
    </source>
</reference>
<gene>
    <name evidence="4" type="ORF">ADICEAN_00314</name>
</gene>
<comment type="caution">
    <text evidence="4">The sequence shown here is derived from an EMBL/GenBank/DDBJ whole genome shotgun (WGS) entry which is preliminary data.</text>
</comment>
<dbReference type="AlphaFoldDB" id="M7NBI7"/>
<keyword evidence="1 2" id="KW-0732">Signal</keyword>
<dbReference type="STRING" id="1279009.ADICEAN_00314"/>
<dbReference type="Pfam" id="PF01364">
    <property type="entry name" value="Peptidase_C25"/>
    <property type="match status" value="1"/>
</dbReference>
<feature type="chain" id="PRO_5004081900" evidence="2">
    <location>
        <begin position="22"/>
        <end position="1125"/>
    </location>
</feature>
<keyword evidence="5" id="KW-1185">Reference proteome</keyword>
<evidence type="ECO:0000313" key="4">
    <source>
        <dbReference type="EMBL" id="EMR04556.1"/>
    </source>
</evidence>
<dbReference type="NCBIfam" id="NF033707">
    <property type="entry name" value="T9SS_sortase"/>
    <property type="match status" value="1"/>
</dbReference>
<dbReference type="InterPro" id="IPR001769">
    <property type="entry name" value="Gingipain"/>
</dbReference>
<evidence type="ECO:0000259" key="3">
    <source>
        <dbReference type="Pfam" id="PF01364"/>
    </source>
</evidence>
<sequence length="1125" mass="123740">MPWRVLFLLICCLCLSVPLVAQQQSILAEGSWYRLGVTESGVYRLSTTYLRQHGILPEGADPRLLQIRGWGGGMLPEPIASPRPQDLPQLAIEVQGEEKGRLSEGDFVLFYAQGPDLLQYDPGSGWYTHQKNIYSDTAYYFIGLGPEPGLRIGQLPNLGHSLPLITSHEGVDVYEKDEVNLIQSGRRWFSDGFGYTPSRSYTTRLQELTAGTLRLQTVFVNAHESAVTFSVRLAGQPVQSLQLRGVDPYQYANKGWIGEEKTQIASSSLPAATSPLPLEISLTGSTSGNRAYLDYYLLQAPVRLRYRAAPLHFLAPQSLQHPSVTYQLADAPAGLRVWDITSPEAPMLQHSSQQGGALLFGAASSQLRSYIAFAPATAPEPRFAGRIANQNLRADLQPELVIISHPSLLAEARRLAAFRQSHDGLSTKVVTPQQVYNEFSSGRQDVTAIRDYMRHLYVQGGGRLRYLLLFGKGYYDYKGRTPQNYNLVPLYESYNSTHPISSWASDDFYGFLEDGEGDWVESESGNQSLEIGIGRLPVITPAEAKEVVDKLIAYSSEPSGLGGWRQRILFVADDDDGNVHQLDAERLSRLAQGASTPFNLRKLYLDAFPKLITPNSQTAPAARDALLQALDQGALIVNYTGHGSRDFWAAERIFSKSLAEGLKNKDRLPLIVTATCEFGLHDGPIRSGAEALLLNPRGGAIGLLTTSRPVFSHTNFQINSAFYANALPQKASEQLRLGDIMRRTKNEGVPGSGINNRNFVLLGDPSLQLAYPRQPAVVTAISSASGATDTLRAYEELLITGSILRADSSLDENFTGSLLATVYDKSDELSTLGQTAPPIQYTQRQNVLFRGETRVTAGRFSIAMVVPKNIRYELGAGRIELYATHADGRRDAGGAIETILVGGSAPAFTPDRTPPSIQLYLNDTTFVSGNPVGREALLLARLQDLNGISISYTGMGQNLEAVLNDTLTWVLNDYYTSVGGDYRQGWVRFPLQKLQPGQQQLRLRAWDTHGNMQEAELSFFVPAADKITISRLHNYPNPFTDQTTFVVTHNRAGDALEATLFLYGPDGRLQRRFSQQLGSATGTLELAWDSRGENLTPGLYVMKVLLRSLSDGSVAEKAEKLVIQQ</sequence>
<feature type="domain" description="Gingipain" evidence="3">
    <location>
        <begin position="401"/>
        <end position="769"/>
    </location>
</feature>